<dbReference type="Proteomes" id="UP000221110">
    <property type="component" value="Segment"/>
</dbReference>
<protein>
    <submittedName>
        <fullName evidence="1">Tail completion protein</fullName>
    </submittedName>
</protein>
<dbReference type="KEGG" id="vg:40089584"/>
<reference evidence="1 2" key="1">
    <citation type="submission" date="2017-07" db="EMBL/GenBank/DDBJ databases">
        <title>In vitro design and evaluation of phage cocktails against multidrug-resistant Aeromonas salmonicida.</title>
        <authorList>
            <person name="Chen L."/>
            <person name="Yuan S."/>
            <person name="Ma Y."/>
        </authorList>
    </citation>
    <scope>NUCLEOTIDE SEQUENCE [LARGE SCALE GENOMIC DNA]</scope>
</reference>
<accession>A0A223LFH8</accession>
<dbReference type="EMBL" id="MF479730">
    <property type="protein sequence ID" value="ASU00763.1"/>
    <property type="molecule type" value="Genomic_DNA"/>
</dbReference>
<evidence type="ECO:0000313" key="1">
    <source>
        <dbReference type="EMBL" id="ASU00763.1"/>
    </source>
</evidence>
<evidence type="ECO:0000313" key="2">
    <source>
        <dbReference type="Proteomes" id="UP000221110"/>
    </source>
</evidence>
<sequence>MALNNQSNITNFTLDIPSSAGIKTMLMNVQSASIPGFRIPPTEMPLNSQGTARQNVPSTTTEFDPLIVRVLLDEDFEAYTEMYRWMLSLNDYARQTPTMWGTVNQPPAITLHVLNNSKRDIIASFNYHGAWPSEIGEIEYSYTEDGDVSVTFTITFFFKYFEIEKDGELIRPLRV</sequence>
<keyword evidence="2" id="KW-1185">Reference proteome</keyword>
<dbReference type="GeneID" id="40089584"/>
<dbReference type="SMR" id="A0A223LFH8"/>
<proteinExistence type="predicted"/>
<organism evidence="1 2">
    <name type="scientific">Aeromonas phage AS-gz</name>
    <dbReference type="NCBI Taxonomy" id="2026082"/>
    <lineage>
        <taxon>Viruses</taxon>
        <taxon>Duplodnaviria</taxon>
        <taxon>Heunggongvirae</taxon>
        <taxon>Uroviricota</taxon>
        <taxon>Caudoviricetes</taxon>
        <taxon>Pantevenvirales</taxon>
        <taxon>Straboviridae</taxon>
        <taxon>Tulanevirus</taxon>
        <taxon>Tulanevirus asgz</taxon>
    </lineage>
</organism>
<name>A0A223LFH8_9CAUD</name>
<dbReference type="RefSeq" id="YP_009613214.1">
    <property type="nucleotide sequence ID" value="NC_042019.1"/>
</dbReference>